<comment type="similarity">
    <text evidence="1">Belongs to the short-chain dehydrogenases/reductases (SDR) family.</text>
</comment>
<evidence type="ECO:0000313" key="4">
    <source>
        <dbReference type="Proteomes" id="UP000249065"/>
    </source>
</evidence>
<dbReference type="InterPro" id="IPR050259">
    <property type="entry name" value="SDR"/>
</dbReference>
<feature type="domain" description="Ketoreductase" evidence="2">
    <location>
        <begin position="20"/>
        <end position="176"/>
    </location>
</feature>
<name>A0A327M9J1_9PROT</name>
<dbReference type="EMBL" id="QLIX01000007">
    <property type="protein sequence ID" value="RAI58793.1"/>
    <property type="molecule type" value="Genomic_DNA"/>
</dbReference>
<gene>
    <name evidence="3" type="ORF">DOO78_11990</name>
</gene>
<dbReference type="PANTHER" id="PTHR42879">
    <property type="entry name" value="3-OXOACYL-(ACYL-CARRIER-PROTEIN) REDUCTASE"/>
    <property type="match status" value="1"/>
</dbReference>
<accession>A0A327M9J1</accession>
<dbReference type="SMART" id="SM00822">
    <property type="entry name" value="PKS_KR"/>
    <property type="match status" value="1"/>
</dbReference>
<dbReference type="RefSeq" id="WP_111470001.1">
    <property type="nucleotide sequence ID" value="NZ_QLIX01000007.1"/>
</dbReference>
<dbReference type="Gene3D" id="3.40.50.720">
    <property type="entry name" value="NAD(P)-binding Rossmann-like Domain"/>
    <property type="match status" value="1"/>
</dbReference>
<protein>
    <submittedName>
        <fullName evidence="3">3-hydroxyacyl-CoA dehydrogenase</fullName>
    </submittedName>
</protein>
<dbReference type="CDD" id="cd05233">
    <property type="entry name" value="SDR_c"/>
    <property type="match status" value="1"/>
</dbReference>
<proteinExistence type="inferred from homology"/>
<sequence>MDALPHAGAASPGGSPLAGRRALVTGGGSGIGLACARALTEAGAAVTLLGRREAALREAVDKGAARQAIAADITGLLPDLPPCDILLHAAGAAESAPFLKSDDALWQRMLSVNLLGAAAVMRAVLPGMLEAGEGRIIAIASTAALKGYPYVAAYAAAKHGLLGLVRALALEVAGRGVTVNALCPSFTETPLLEGSIATITRRTGRDAAAARASLARHNPQGRLVRPEEVAAAALFLCLPGAAAVNGAAIPIAGGEV</sequence>
<dbReference type="PRINTS" id="PR00080">
    <property type="entry name" value="SDRFAMILY"/>
</dbReference>
<keyword evidence="4" id="KW-1185">Reference proteome</keyword>
<dbReference type="SUPFAM" id="SSF51735">
    <property type="entry name" value="NAD(P)-binding Rossmann-fold domains"/>
    <property type="match status" value="1"/>
</dbReference>
<evidence type="ECO:0000259" key="2">
    <source>
        <dbReference type="SMART" id="SM00822"/>
    </source>
</evidence>
<dbReference type="FunFam" id="3.40.50.720:FF:000084">
    <property type="entry name" value="Short-chain dehydrogenase reductase"/>
    <property type="match status" value="1"/>
</dbReference>
<dbReference type="AlphaFoldDB" id="A0A327M9J1"/>
<reference evidence="4" key="1">
    <citation type="submission" date="2018-06" db="EMBL/GenBank/DDBJ databases">
        <authorList>
            <person name="Khan S.A."/>
        </authorList>
    </citation>
    <scope>NUCLEOTIDE SEQUENCE [LARGE SCALE GENOMIC DNA]</scope>
    <source>
        <strain evidence="4">DB-1506</strain>
    </source>
</reference>
<dbReference type="InterPro" id="IPR002347">
    <property type="entry name" value="SDR_fam"/>
</dbReference>
<evidence type="ECO:0000256" key="1">
    <source>
        <dbReference type="ARBA" id="ARBA00006484"/>
    </source>
</evidence>
<comment type="caution">
    <text evidence="3">The sequence shown here is derived from an EMBL/GenBank/DDBJ whole genome shotgun (WGS) entry which is preliminary data.</text>
</comment>
<dbReference type="PRINTS" id="PR00081">
    <property type="entry name" value="GDHRDH"/>
</dbReference>
<dbReference type="PROSITE" id="PS00061">
    <property type="entry name" value="ADH_SHORT"/>
    <property type="match status" value="1"/>
</dbReference>
<organism evidence="3 4">
    <name type="scientific">Roseicella frigidaeris</name>
    <dbReference type="NCBI Taxonomy" id="2230885"/>
    <lineage>
        <taxon>Bacteria</taxon>
        <taxon>Pseudomonadati</taxon>
        <taxon>Pseudomonadota</taxon>
        <taxon>Alphaproteobacteria</taxon>
        <taxon>Acetobacterales</taxon>
        <taxon>Roseomonadaceae</taxon>
        <taxon>Roseicella</taxon>
    </lineage>
</organism>
<dbReference type="InterPro" id="IPR057326">
    <property type="entry name" value="KR_dom"/>
</dbReference>
<dbReference type="GO" id="GO:0032787">
    <property type="term" value="P:monocarboxylic acid metabolic process"/>
    <property type="evidence" value="ECO:0007669"/>
    <property type="project" value="UniProtKB-ARBA"/>
</dbReference>
<dbReference type="InterPro" id="IPR020904">
    <property type="entry name" value="Sc_DH/Rdtase_CS"/>
</dbReference>
<dbReference type="PANTHER" id="PTHR42879:SF2">
    <property type="entry name" value="3-OXOACYL-[ACYL-CARRIER-PROTEIN] REDUCTASE FABG"/>
    <property type="match status" value="1"/>
</dbReference>
<dbReference type="OrthoDB" id="7375193at2"/>
<dbReference type="Proteomes" id="UP000249065">
    <property type="component" value="Unassembled WGS sequence"/>
</dbReference>
<evidence type="ECO:0000313" key="3">
    <source>
        <dbReference type="EMBL" id="RAI58793.1"/>
    </source>
</evidence>
<dbReference type="Pfam" id="PF13561">
    <property type="entry name" value="adh_short_C2"/>
    <property type="match status" value="1"/>
</dbReference>
<dbReference type="InterPro" id="IPR036291">
    <property type="entry name" value="NAD(P)-bd_dom_sf"/>
</dbReference>